<accession>A0A8J1XS08</accession>
<evidence type="ECO:0000313" key="9">
    <source>
        <dbReference type="Proteomes" id="UP000749559"/>
    </source>
</evidence>
<keyword evidence="5 7" id="KW-0472">Membrane</keyword>
<dbReference type="Pfam" id="PF01529">
    <property type="entry name" value="DHHC"/>
    <property type="match status" value="1"/>
</dbReference>
<dbReference type="EC" id="2.3.1.225" evidence="7"/>
<dbReference type="InterPro" id="IPR001594">
    <property type="entry name" value="Palmitoyltrfase_DHHC"/>
</dbReference>
<dbReference type="GO" id="GO:0019706">
    <property type="term" value="F:protein-cysteine S-palmitoyltransferase activity"/>
    <property type="evidence" value="ECO:0007669"/>
    <property type="project" value="UniProtKB-EC"/>
</dbReference>
<evidence type="ECO:0000313" key="8">
    <source>
        <dbReference type="EMBL" id="CAH1790205.1"/>
    </source>
</evidence>
<dbReference type="PROSITE" id="PS50216">
    <property type="entry name" value="DHHC"/>
    <property type="match status" value="1"/>
</dbReference>
<feature type="transmembrane region" description="Helical" evidence="7">
    <location>
        <begin position="142"/>
        <end position="162"/>
    </location>
</feature>
<evidence type="ECO:0000256" key="7">
    <source>
        <dbReference type="RuleBase" id="RU079119"/>
    </source>
</evidence>
<dbReference type="PANTHER" id="PTHR12246">
    <property type="entry name" value="PALMITOYLTRANSFERASE ZDHHC16"/>
    <property type="match status" value="1"/>
</dbReference>
<keyword evidence="4 7" id="KW-1133">Transmembrane helix</keyword>
<comment type="similarity">
    <text evidence="7">Belongs to the DHHC palmitoyltransferase family.</text>
</comment>
<organism evidence="8 9">
    <name type="scientific">Owenia fusiformis</name>
    <name type="common">Polychaete worm</name>
    <dbReference type="NCBI Taxonomy" id="6347"/>
    <lineage>
        <taxon>Eukaryota</taxon>
        <taxon>Metazoa</taxon>
        <taxon>Spiralia</taxon>
        <taxon>Lophotrochozoa</taxon>
        <taxon>Annelida</taxon>
        <taxon>Polychaeta</taxon>
        <taxon>Sedentaria</taxon>
        <taxon>Canalipalpata</taxon>
        <taxon>Sabellida</taxon>
        <taxon>Oweniida</taxon>
        <taxon>Oweniidae</taxon>
        <taxon>Owenia</taxon>
    </lineage>
</organism>
<sequence length="288" mass="32897">MDNFSARTMKLKHIFPKSRSGIVASAFLVGILPTIYFYELLVVLPTVHPGLSSTWAYVHIFCGTALFINCVGSIWKMMTVEITCRGHMLPSVLKPGWRFCYVCEHNAPPRSMHCSECDTCVLTRDHHCLFTDSCVGHSNKRYYMNFLITLCIGAIYCNIMNFDYTWHIIGGISFKSVFTMLLPMLTWLLGYAESFTFSVAFMSALCVVGCALLLVLCTYHLMLILNGQTVYEKAKNIRDFDLGWKKNIIEVFGDHWYIAWISPFIPSTLPSIGIEPPKRTRYEDLKDM</sequence>
<comment type="caution">
    <text evidence="8">The sequence shown here is derived from an EMBL/GenBank/DDBJ whole genome shotgun (WGS) entry which is preliminary data.</text>
</comment>
<keyword evidence="6 7" id="KW-0012">Acyltransferase</keyword>
<feature type="transmembrane region" description="Helical" evidence="7">
    <location>
        <begin position="168"/>
        <end position="192"/>
    </location>
</feature>
<feature type="transmembrane region" description="Helical" evidence="7">
    <location>
        <begin position="56"/>
        <end position="75"/>
    </location>
</feature>
<dbReference type="OrthoDB" id="302728at2759"/>
<evidence type="ECO:0000256" key="3">
    <source>
        <dbReference type="ARBA" id="ARBA00022692"/>
    </source>
</evidence>
<dbReference type="GO" id="GO:0016020">
    <property type="term" value="C:membrane"/>
    <property type="evidence" value="ECO:0007669"/>
    <property type="project" value="UniProtKB-SubCell"/>
</dbReference>
<dbReference type="EMBL" id="CAIIXF020000007">
    <property type="protein sequence ID" value="CAH1790205.1"/>
    <property type="molecule type" value="Genomic_DNA"/>
</dbReference>
<proteinExistence type="inferred from homology"/>
<name>A0A8J1XS08_OWEFU</name>
<comment type="subcellular location">
    <subcellularLocation>
        <location evidence="1">Membrane</location>
        <topology evidence="1">Multi-pass membrane protein</topology>
    </subcellularLocation>
</comment>
<evidence type="ECO:0000256" key="5">
    <source>
        <dbReference type="ARBA" id="ARBA00023136"/>
    </source>
</evidence>
<dbReference type="Proteomes" id="UP000749559">
    <property type="component" value="Unassembled WGS sequence"/>
</dbReference>
<feature type="transmembrane region" description="Helical" evidence="7">
    <location>
        <begin position="199"/>
        <end position="222"/>
    </location>
</feature>
<evidence type="ECO:0000256" key="2">
    <source>
        <dbReference type="ARBA" id="ARBA00022679"/>
    </source>
</evidence>
<gene>
    <name evidence="8" type="ORF">OFUS_LOCUS15446</name>
</gene>
<keyword evidence="9" id="KW-1185">Reference proteome</keyword>
<dbReference type="InterPro" id="IPR039859">
    <property type="entry name" value="PFA4/ZDH16/20/ERF2-like"/>
</dbReference>
<reference evidence="8" key="1">
    <citation type="submission" date="2022-03" db="EMBL/GenBank/DDBJ databases">
        <authorList>
            <person name="Martin C."/>
        </authorList>
    </citation>
    <scope>NUCLEOTIDE SEQUENCE</scope>
</reference>
<evidence type="ECO:0000256" key="6">
    <source>
        <dbReference type="ARBA" id="ARBA00023315"/>
    </source>
</evidence>
<feature type="transmembrane region" description="Helical" evidence="7">
    <location>
        <begin position="21"/>
        <end position="44"/>
    </location>
</feature>
<evidence type="ECO:0000256" key="1">
    <source>
        <dbReference type="ARBA" id="ARBA00004141"/>
    </source>
</evidence>
<dbReference type="AlphaFoldDB" id="A0A8J1XS08"/>
<comment type="domain">
    <text evidence="7">The DHHC domain is required for palmitoyltransferase activity.</text>
</comment>
<comment type="catalytic activity">
    <reaction evidence="7">
        <text>L-cysteinyl-[protein] + hexadecanoyl-CoA = S-hexadecanoyl-L-cysteinyl-[protein] + CoA</text>
        <dbReference type="Rhea" id="RHEA:36683"/>
        <dbReference type="Rhea" id="RHEA-COMP:10131"/>
        <dbReference type="Rhea" id="RHEA-COMP:11032"/>
        <dbReference type="ChEBI" id="CHEBI:29950"/>
        <dbReference type="ChEBI" id="CHEBI:57287"/>
        <dbReference type="ChEBI" id="CHEBI:57379"/>
        <dbReference type="ChEBI" id="CHEBI:74151"/>
        <dbReference type="EC" id="2.3.1.225"/>
    </reaction>
</comment>
<protein>
    <recommendedName>
        <fullName evidence="7">Palmitoyltransferase</fullName>
        <ecNumber evidence="7">2.3.1.225</ecNumber>
    </recommendedName>
</protein>
<keyword evidence="2 7" id="KW-0808">Transferase</keyword>
<evidence type="ECO:0000256" key="4">
    <source>
        <dbReference type="ARBA" id="ARBA00022989"/>
    </source>
</evidence>
<keyword evidence="3 7" id="KW-0812">Transmembrane</keyword>